<reference evidence="2 3" key="1">
    <citation type="submission" date="2018-06" db="EMBL/GenBank/DDBJ databases">
        <authorList>
            <consortium name="Pathogen Informatics"/>
            <person name="Doyle S."/>
        </authorList>
    </citation>
    <scope>NUCLEOTIDE SEQUENCE [LARGE SCALE GENOMIC DNA]</scope>
    <source>
        <strain evidence="2 3">NCTC7807</strain>
    </source>
</reference>
<proteinExistence type="predicted"/>
<name>A0A380PB92_STRGR</name>
<dbReference type="PRINTS" id="PR01217">
    <property type="entry name" value="PRICHEXTENSN"/>
</dbReference>
<sequence>MRRGVLHALAWTAATGAAVAVSWFGVHTVLSGTVYDRPRALPLSEVAPEPQAASTHRPKPSPSPTPPPSRTPPSPTPAPPSRPATPTPEPPPPSPEPPPAEPADDPVTGVKGYTVAGGQVVLDIGPDSADFVSATPSPGWTMQVWTREESGGSWIRVTFTHGERSSSVFCSWNGYPPRVDIDEQ</sequence>
<gene>
    <name evidence="2" type="ORF">NCTC7807_05631</name>
</gene>
<feature type="region of interest" description="Disordered" evidence="1">
    <location>
        <begin position="45"/>
        <end position="111"/>
    </location>
</feature>
<dbReference type="AlphaFoldDB" id="A0A380PB92"/>
<dbReference type="EMBL" id="UHID01000009">
    <property type="protein sequence ID" value="SUP62466.1"/>
    <property type="molecule type" value="Genomic_DNA"/>
</dbReference>
<accession>A0A380PB92</accession>
<feature type="compositionally biased region" description="Pro residues" evidence="1">
    <location>
        <begin position="60"/>
        <end position="101"/>
    </location>
</feature>
<organism evidence="2 3">
    <name type="scientific">Streptomyces griseus</name>
    <dbReference type="NCBI Taxonomy" id="1911"/>
    <lineage>
        <taxon>Bacteria</taxon>
        <taxon>Bacillati</taxon>
        <taxon>Actinomycetota</taxon>
        <taxon>Actinomycetes</taxon>
        <taxon>Kitasatosporales</taxon>
        <taxon>Streptomycetaceae</taxon>
        <taxon>Streptomyces</taxon>
    </lineage>
</organism>
<evidence type="ECO:0000313" key="2">
    <source>
        <dbReference type="EMBL" id="SUP62466.1"/>
    </source>
</evidence>
<evidence type="ECO:0000313" key="3">
    <source>
        <dbReference type="Proteomes" id="UP000254150"/>
    </source>
</evidence>
<dbReference type="RefSeq" id="WP_115069844.1">
    <property type="nucleotide sequence ID" value="NZ_UHID01000009.1"/>
</dbReference>
<evidence type="ECO:0000256" key="1">
    <source>
        <dbReference type="SAM" id="MobiDB-lite"/>
    </source>
</evidence>
<dbReference type="Proteomes" id="UP000254150">
    <property type="component" value="Unassembled WGS sequence"/>
</dbReference>
<protein>
    <submittedName>
        <fullName evidence="2">Secreted protein</fullName>
    </submittedName>
</protein>